<evidence type="ECO:0000313" key="2">
    <source>
        <dbReference type="EMBL" id="SDT65066.1"/>
    </source>
</evidence>
<dbReference type="CDD" id="cd02440">
    <property type="entry name" value="AdoMet_MTases"/>
    <property type="match status" value="1"/>
</dbReference>
<dbReference type="EMBL" id="LT629758">
    <property type="protein sequence ID" value="SDT65066.1"/>
    <property type="molecule type" value="Genomic_DNA"/>
</dbReference>
<dbReference type="OrthoDB" id="9810615at2"/>
<dbReference type="GO" id="GO:0008168">
    <property type="term" value="F:methyltransferase activity"/>
    <property type="evidence" value="ECO:0007669"/>
    <property type="project" value="UniProtKB-KW"/>
</dbReference>
<dbReference type="GO" id="GO:0032259">
    <property type="term" value="P:methylation"/>
    <property type="evidence" value="ECO:0007669"/>
    <property type="project" value="UniProtKB-KW"/>
</dbReference>
<protein>
    <submittedName>
        <fullName evidence="2">2-polyprenyl-3-methyl-5-hydroxy-6-metoxy-1,4-benzoquinol methylase</fullName>
    </submittedName>
</protein>
<dbReference type="Proteomes" id="UP000198688">
    <property type="component" value="Chromosome I"/>
</dbReference>
<proteinExistence type="predicted"/>
<dbReference type="STRING" id="113562.SAMN04489716_5207"/>
<sequence length="262" mass="28640">METIAAISGYYDRGGEVNRLHTGRGRLEFRRTQDVLRRVLPPAPARVLDVGGGAGAHARWLAADGHQVRLVDPMPMHVQHAGTIAGVDAVLGDARRLDEPDAAYQATLLLGPLYHLPDRQDRVTALREAARVTAPGGIVAAATISRYAGLYDTLVRGRYPDPEVRRITDRELVTGVHEPVGQELFTHAYFHHPDEIVTEFADAGLTQVTTYALEGGAWLFADRDGWLEDDDRTTALLEALRATEQEPSLFGISSHLLTVAVV</sequence>
<organism evidence="2 3">
    <name type="scientific">Actinoplanes derwentensis</name>
    <dbReference type="NCBI Taxonomy" id="113562"/>
    <lineage>
        <taxon>Bacteria</taxon>
        <taxon>Bacillati</taxon>
        <taxon>Actinomycetota</taxon>
        <taxon>Actinomycetes</taxon>
        <taxon>Micromonosporales</taxon>
        <taxon>Micromonosporaceae</taxon>
        <taxon>Actinoplanes</taxon>
    </lineage>
</organism>
<keyword evidence="3" id="KW-1185">Reference proteome</keyword>
<dbReference type="Gene3D" id="3.40.50.150">
    <property type="entry name" value="Vaccinia Virus protein VP39"/>
    <property type="match status" value="1"/>
</dbReference>
<accession>A0A1H2C4X6</accession>
<dbReference type="AlphaFoldDB" id="A0A1H2C4X6"/>
<dbReference type="SUPFAM" id="SSF53335">
    <property type="entry name" value="S-adenosyl-L-methionine-dependent methyltransferases"/>
    <property type="match status" value="1"/>
</dbReference>
<evidence type="ECO:0000259" key="1">
    <source>
        <dbReference type="Pfam" id="PF13649"/>
    </source>
</evidence>
<dbReference type="InterPro" id="IPR029063">
    <property type="entry name" value="SAM-dependent_MTases_sf"/>
</dbReference>
<gene>
    <name evidence="2" type="ORF">SAMN04489716_5207</name>
</gene>
<dbReference type="RefSeq" id="WP_092547018.1">
    <property type="nucleotide sequence ID" value="NZ_BOMJ01000014.1"/>
</dbReference>
<feature type="domain" description="Methyltransferase" evidence="1">
    <location>
        <begin position="47"/>
        <end position="137"/>
    </location>
</feature>
<name>A0A1H2C4X6_9ACTN</name>
<reference evidence="2 3" key="1">
    <citation type="submission" date="2016-10" db="EMBL/GenBank/DDBJ databases">
        <authorList>
            <person name="de Groot N.N."/>
        </authorList>
    </citation>
    <scope>NUCLEOTIDE SEQUENCE [LARGE SCALE GENOMIC DNA]</scope>
    <source>
        <strain evidence="2 3">DSM 43941</strain>
    </source>
</reference>
<keyword evidence="2" id="KW-0489">Methyltransferase</keyword>
<evidence type="ECO:0000313" key="3">
    <source>
        <dbReference type="Proteomes" id="UP000198688"/>
    </source>
</evidence>
<keyword evidence="2" id="KW-0808">Transferase</keyword>
<dbReference type="Pfam" id="PF13649">
    <property type="entry name" value="Methyltransf_25"/>
    <property type="match status" value="1"/>
</dbReference>
<dbReference type="InterPro" id="IPR041698">
    <property type="entry name" value="Methyltransf_25"/>
</dbReference>